<feature type="binding site" evidence="1">
    <location>
        <position position="246"/>
    </location>
    <ligand>
        <name>Mg(2+)</name>
        <dbReference type="ChEBI" id="CHEBI:18420"/>
        <label>1</label>
    </ligand>
</feature>
<name>H8FU55_MAGML</name>
<proteinExistence type="predicted"/>
<keyword evidence="2" id="KW-0378">Hydrolase</keyword>
<feature type="binding site" evidence="1">
    <location>
        <position position="59"/>
    </location>
    <ligand>
        <name>Mg(2+)</name>
        <dbReference type="ChEBI" id="CHEBI:18420"/>
        <label>1</label>
    </ligand>
</feature>
<dbReference type="Pfam" id="PF03747">
    <property type="entry name" value="ADP_ribosyl_GH"/>
    <property type="match status" value="1"/>
</dbReference>
<dbReference type="Proteomes" id="UP000004169">
    <property type="component" value="Unassembled WGS sequence"/>
</dbReference>
<dbReference type="InterPro" id="IPR036705">
    <property type="entry name" value="Ribosyl_crysJ1_sf"/>
</dbReference>
<dbReference type="PANTHER" id="PTHR16222:SF12">
    <property type="entry name" value="ADP-RIBOSYLGLYCOHYDROLASE-RELATED"/>
    <property type="match status" value="1"/>
</dbReference>
<evidence type="ECO:0000313" key="2">
    <source>
        <dbReference type="EMBL" id="CCG41893.1"/>
    </source>
</evidence>
<dbReference type="GO" id="GO:0047407">
    <property type="term" value="F:ADP-ribosyl-[dinitrogen reductase] hydrolase activity"/>
    <property type="evidence" value="ECO:0007669"/>
    <property type="project" value="UniProtKB-EC"/>
</dbReference>
<dbReference type="InterPro" id="IPR013479">
    <property type="entry name" value="ADP-ribosyl_diN_reduct_hydro"/>
</dbReference>
<dbReference type="SUPFAM" id="SSF101478">
    <property type="entry name" value="ADP-ribosylglycohydrolase"/>
    <property type="match status" value="1"/>
</dbReference>
<feature type="binding site" evidence="1">
    <location>
        <position position="61"/>
    </location>
    <ligand>
        <name>Mg(2+)</name>
        <dbReference type="ChEBI" id="CHEBI:18420"/>
        <label>1</label>
    </ligand>
</feature>
<dbReference type="EC" id="3.2.2.24" evidence="2"/>
<dbReference type="EMBL" id="CAHP01000023">
    <property type="protein sequence ID" value="CCG41893.1"/>
    <property type="molecule type" value="Genomic_DNA"/>
</dbReference>
<dbReference type="RefSeq" id="WP_002729372.1">
    <property type="nucleotide sequence ID" value="NZ_CAHP01000023.1"/>
</dbReference>
<gene>
    <name evidence="2" type="primary">draG</name>
    <name evidence="2" type="ORF">PHAMO_30049</name>
</gene>
<protein>
    <submittedName>
        <fullName evidence="2">ADP-ribosyl-(Dinitrogen reductase) glycohydrolase</fullName>
        <ecNumber evidence="2">3.2.2.24</ecNumber>
    </submittedName>
</protein>
<evidence type="ECO:0000313" key="3">
    <source>
        <dbReference type="Proteomes" id="UP000004169"/>
    </source>
</evidence>
<dbReference type="GO" id="GO:0046872">
    <property type="term" value="F:metal ion binding"/>
    <property type="evidence" value="ECO:0007669"/>
    <property type="project" value="UniProtKB-KW"/>
</dbReference>
<keyword evidence="3" id="KW-1185">Reference proteome</keyword>
<keyword evidence="1" id="KW-0460">Magnesium</keyword>
<dbReference type="NCBIfam" id="TIGR02662">
    <property type="entry name" value="dinitro_DRAG"/>
    <property type="match status" value="1"/>
</dbReference>
<comment type="caution">
    <text evidence="2">The sequence shown here is derived from an EMBL/GenBank/DDBJ whole genome shotgun (WGS) entry which is preliminary data.</text>
</comment>
<dbReference type="InterPro" id="IPR050792">
    <property type="entry name" value="ADP-ribosylglycohydrolase"/>
</dbReference>
<evidence type="ECO:0000256" key="1">
    <source>
        <dbReference type="PIRSR" id="PIRSR605502-1"/>
    </source>
</evidence>
<sequence length="311" mass="33862">MTEPSLIERALGAYLGFAVGDALGATVEFMTRGEIQAKYRLHRKMIGGGWLHLAPGQVTDDTEMSLCLGRSLVRRQGFELPDICDEFAAWLKSGPVDVGNTCRRGIRRYITNGSVEGAYCDGDAGNGAAMRNLPLVLATLGRPDLLDRWSIAQAHITHNHPLSDDATLALARMTQALVQGRGMREARDVARHLVETHKTFRFEVFHGQSSAYIVDTMQTVLHFYFLTDSFRSCLTEVVNQGGDADTTGAIAGMLAGATYGIRDIPTAWLGKLDKTVADEIRAQVTGLLALSNVLKTQNEEGDAGNGRNRIL</sequence>
<keyword evidence="2" id="KW-0326">Glycosidase</keyword>
<comment type="cofactor">
    <cofactor evidence="1">
        <name>Mg(2+)</name>
        <dbReference type="ChEBI" id="CHEBI:18420"/>
    </cofactor>
    <text evidence="1">Binds 2 magnesium ions per subunit.</text>
</comment>
<dbReference type="STRING" id="1150626.PHAMO_30049"/>
<accession>H8FU55</accession>
<dbReference type="PANTHER" id="PTHR16222">
    <property type="entry name" value="ADP-RIBOSYLGLYCOHYDROLASE"/>
    <property type="match status" value="1"/>
</dbReference>
<dbReference type="Gene3D" id="1.10.4080.10">
    <property type="entry name" value="ADP-ribosylation/Crystallin J1"/>
    <property type="match status" value="1"/>
</dbReference>
<dbReference type="OrthoDB" id="9806482at2"/>
<dbReference type="AlphaFoldDB" id="H8FU55"/>
<keyword evidence="1" id="KW-0479">Metal-binding</keyword>
<reference evidence="2 3" key="1">
    <citation type="journal article" date="2012" name="J. Bacteriol.">
        <title>Draft Genome Sequence of the Purple Photosynthetic Bacterium Phaeospirillum molischianum DSM120, a Particularly Versatile Bacterium.</title>
        <authorList>
            <person name="Duquesne K."/>
            <person name="Prima V."/>
            <person name="Ji B."/>
            <person name="Rouy Z."/>
            <person name="Medigue C."/>
            <person name="Talla E."/>
            <person name="Sturgis J.N."/>
        </authorList>
    </citation>
    <scope>NUCLEOTIDE SEQUENCE [LARGE SCALE GENOMIC DNA]</scope>
    <source>
        <strain evidence="3">DSM120</strain>
    </source>
</reference>
<organism evidence="2 3">
    <name type="scientific">Magnetospirillum molischianum DSM 120</name>
    <dbReference type="NCBI Taxonomy" id="1150626"/>
    <lineage>
        <taxon>Bacteria</taxon>
        <taxon>Pseudomonadati</taxon>
        <taxon>Pseudomonadota</taxon>
        <taxon>Alphaproteobacteria</taxon>
        <taxon>Rhodospirillales</taxon>
        <taxon>Rhodospirillaceae</taxon>
        <taxon>Magnetospirillum</taxon>
    </lineage>
</organism>
<feature type="binding site" evidence="1">
    <location>
        <position position="60"/>
    </location>
    <ligand>
        <name>Mg(2+)</name>
        <dbReference type="ChEBI" id="CHEBI:18420"/>
        <label>1</label>
    </ligand>
</feature>
<feature type="binding site" evidence="1">
    <location>
        <position position="245"/>
    </location>
    <ligand>
        <name>Mg(2+)</name>
        <dbReference type="ChEBI" id="CHEBI:18420"/>
        <label>1</label>
    </ligand>
</feature>
<dbReference type="eggNOG" id="COG1397">
    <property type="taxonomic scope" value="Bacteria"/>
</dbReference>
<feature type="binding site" evidence="1">
    <location>
        <position position="243"/>
    </location>
    <ligand>
        <name>Mg(2+)</name>
        <dbReference type="ChEBI" id="CHEBI:18420"/>
        <label>1</label>
    </ligand>
</feature>
<dbReference type="InterPro" id="IPR005502">
    <property type="entry name" value="Ribosyl_crysJ1"/>
</dbReference>